<evidence type="ECO:0000313" key="3">
    <source>
        <dbReference type="Proteomes" id="UP000809273"/>
    </source>
</evidence>
<keyword evidence="1" id="KW-0472">Membrane</keyword>
<proteinExistence type="predicted"/>
<keyword evidence="1" id="KW-1133">Transmembrane helix</keyword>
<feature type="transmembrane region" description="Helical" evidence="1">
    <location>
        <begin position="125"/>
        <end position="141"/>
    </location>
</feature>
<dbReference type="Proteomes" id="UP000809273">
    <property type="component" value="Unassembled WGS sequence"/>
</dbReference>
<feature type="transmembrane region" description="Helical" evidence="1">
    <location>
        <begin position="40"/>
        <end position="61"/>
    </location>
</feature>
<protein>
    <submittedName>
        <fullName evidence="2">Uncharacterized protein</fullName>
    </submittedName>
</protein>
<sequence>MADLEKIDVSKETAKACVRRSCEGCEIEGRLLCVHTELDLIDFAVLFVTWFIPFIAGMVIGEFWTGLWIWAGLAVVFFGFVEAYLLCRHCPHYAEDGFTLKCHANWGLPKLPKINRKPLNRAEKAAWLIYVAVLFLYPIPFFIVGRLWLLLLLVIWGGFVWVWTVQRTQCSRCFCLSCPANRAPEDVRVVFFKNYPEYAEAWGVDEGNLK</sequence>
<keyword evidence="1" id="KW-0812">Transmembrane</keyword>
<evidence type="ECO:0000313" key="2">
    <source>
        <dbReference type="EMBL" id="MBN1574260.1"/>
    </source>
</evidence>
<feature type="transmembrane region" description="Helical" evidence="1">
    <location>
        <begin position="147"/>
        <end position="165"/>
    </location>
</feature>
<accession>A0A9D8KHY9</accession>
<gene>
    <name evidence="2" type="ORF">JW984_13765</name>
</gene>
<evidence type="ECO:0000256" key="1">
    <source>
        <dbReference type="SAM" id="Phobius"/>
    </source>
</evidence>
<reference evidence="2" key="2">
    <citation type="submission" date="2021-01" db="EMBL/GenBank/DDBJ databases">
        <authorList>
            <person name="Hahn C.R."/>
            <person name="Youssef N.H."/>
            <person name="Elshahed M."/>
        </authorList>
    </citation>
    <scope>NUCLEOTIDE SEQUENCE</scope>
    <source>
        <strain evidence="2">Zod_Metabat.24</strain>
    </source>
</reference>
<dbReference type="AlphaFoldDB" id="A0A9D8KHY9"/>
<reference evidence="2" key="1">
    <citation type="journal article" date="2021" name="Environ. Microbiol.">
        <title>Genomic characterization of three novel Desulfobacterota classes expand the metabolic and phylogenetic diversity of the phylum.</title>
        <authorList>
            <person name="Murphy C.L."/>
            <person name="Biggerstaff J."/>
            <person name="Eichhorn A."/>
            <person name="Ewing E."/>
            <person name="Shahan R."/>
            <person name="Soriano D."/>
            <person name="Stewart S."/>
            <person name="VanMol K."/>
            <person name="Walker R."/>
            <person name="Walters P."/>
            <person name="Elshahed M.S."/>
            <person name="Youssef N.H."/>
        </authorList>
    </citation>
    <scope>NUCLEOTIDE SEQUENCE</scope>
    <source>
        <strain evidence="2">Zod_Metabat.24</strain>
    </source>
</reference>
<comment type="caution">
    <text evidence="2">The sequence shown here is derived from an EMBL/GenBank/DDBJ whole genome shotgun (WGS) entry which is preliminary data.</text>
</comment>
<feature type="transmembrane region" description="Helical" evidence="1">
    <location>
        <begin position="67"/>
        <end position="87"/>
    </location>
</feature>
<name>A0A9D8KHY9_9DELT</name>
<organism evidence="2 3">
    <name type="scientific">Candidatus Zymogenus saltonus</name>
    <dbReference type="NCBI Taxonomy" id="2844893"/>
    <lineage>
        <taxon>Bacteria</taxon>
        <taxon>Deltaproteobacteria</taxon>
        <taxon>Candidatus Zymogenia</taxon>
        <taxon>Candidatus Zymogeniales</taxon>
        <taxon>Candidatus Zymogenaceae</taxon>
        <taxon>Candidatus Zymogenus</taxon>
    </lineage>
</organism>
<dbReference type="EMBL" id="JAFGIX010000070">
    <property type="protein sequence ID" value="MBN1574260.1"/>
    <property type="molecule type" value="Genomic_DNA"/>
</dbReference>